<comment type="caution">
    <text evidence="2">The sequence shown here is derived from an EMBL/GenBank/DDBJ whole genome shotgun (WGS) entry which is preliminary data.</text>
</comment>
<dbReference type="Pfam" id="PF01425">
    <property type="entry name" value="Amidase"/>
    <property type="match status" value="1"/>
</dbReference>
<organism evidence="2 3">
    <name type="scientific">Nocardiopsis terrae</name>
    <dbReference type="NCBI Taxonomy" id="372655"/>
    <lineage>
        <taxon>Bacteria</taxon>
        <taxon>Bacillati</taxon>
        <taxon>Actinomycetota</taxon>
        <taxon>Actinomycetes</taxon>
        <taxon>Streptosporangiales</taxon>
        <taxon>Nocardiopsidaceae</taxon>
        <taxon>Nocardiopsis</taxon>
    </lineage>
</organism>
<keyword evidence="3" id="KW-1185">Reference proteome</keyword>
<accession>A0ABR9HD57</accession>
<gene>
    <name evidence="2" type="ORF">H4W79_001161</name>
</gene>
<feature type="domain" description="Amidase" evidence="1">
    <location>
        <begin position="3"/>
        <end position="248"/>
    </location>
</feature>
<name>A0ABR9HD57_9ACTN</name>
<reference evidence="2 3" key="1">
    <citation type="submission" date="2020-10" db="EMBL/GenBank/DDBJ databases">
        <title>Sequencing the genomes of 1000 actinobacteria strains.</title>
        <authorList>
            <person name="Klenk H.-P."/>
        </authorList>
    </citation>
    <scope>NUCLEOTIDE SEQUENCE [LARGE SCALE GENOMIC DNA]</scope>
    <source>
        <strain evidence="2 3">DSM 45157</strain>
    </source>
</reference>
<evidence type="ECO:0000313" key="2">
    <source>
        <dbReference type="EMBL" id="MBE1456947.1"/>
    </source>
</evidence>
<dbReference type="Proteomes" id="UP000598217">
    <property type="component" value="Unassembled WGS sequence"/>
</dbReference>
<evidence type="ECO:0000313" key="3">
    <source>
        <dbReference type="Proteomes" id="UP000598217"/>
    </source>
</evidence>
<sequence length="270" mass="28652">MSPTRDTVGVMARDVDDIKVLDAVLSGHVLPSAPPPSPAQRVLVLPRATTWTDLDPEVARVVEGACDALRAAGWSLRDFPEPLYDTAELLDVATSVPLAETRAAVEDYLRGHDSPHTFDTVIEGLASPDVRAILMPLLDGPAITPDLYHSALRTGARMASRALSALESAGAAAFLSPTTITAAPPLGTGWSMLRAGRPVPVFSTYIRNTAPSAVWGWPSLTLPAGYTSRGWPVGILLDAPPRHDRRLLDLGRLCARDLSMASLPGSPCTP</sequence>
<evidence type="ECO:0000259" key="1">
    <source>
        <dbReference type="Pfam" id="PF01425"/>
    </source>
</evidence>
<protein>
    <submittedName>
        <fullName evidence="2">Asp-tRNA(Asn)/Glu-tRNA(Gln) amidotransferase A subunit family amidase</fullName>
    </submittedName>
</protein>
<dbReference type="InterPro" id="IPR036928">
    <property type="entry name" value="AS_sf"/>
</dbReference>
<dbReference type="PANTHER" id="PTHR11895:SF151">
    <property type="entry name" value="GLUTAMYL-TRNA(GLN) AMIDOTRANSFERASE SUBUNIT A"/>
    <property type="match status" value="1"/>
</dbReference>
<dbReference type="SUPFAM" id="SSF75304">
    <property type="entry name" value="Amidase signature (AS) enzymes"/>
    <property type="match status" value="1"/>
</dbReference>
<dbReference type="PANTHER" id="PTHR11895">
    <property type="entry name" value="TRANSAMIDASE"/>
    <property type="match status" value="1"/>
</dbReference>
<dbReference type="InterPro" id="IPR000120">
    <property type="entry name" value="Amidase"/>
</dbReference>
<dbReference type="EMBL" id="JADBDY010000001">
    <property type="protein sequence ID" value="MBE1456947.1"/>
    <property type="molecule type" value="Genomic_DNA"/>
</dbReference>
<dbReference type="Gene3D" id="3.90.1300.10">
    <property type="entry name" value="Amidase signature (AS) domain"/>
    <property type="match status" value="1"/>
</dbReference>
<proteinExistence type="predicted"/>
<dbReference type="InterPro" id="IPR023631">
    <property type="entry name" value="Amidase_dom"/>
</dbReference>